<dbReference type="EMBL" id="NGFN01000005">
    <property type="protein sequence ID" value="OUD04906.1"/>
    <property type="molecule type" value="Genomic_DNA"/>
</dbReference>
<proteinExistence type="predicted"/>
<keyword evidence="3 7" id="KW-0812">Transmembrane</keyword>
<dbReference type="GO" id="GO:0015293">
    <property type="term" value="F:symporter activity"/>
    <property type="evidence" value="ECO:0007669"/>
    <property type="project" value="InterPro"/>
</dbReference>
<dbReference type="Gene3D" id="1.10.3860.10">
    <property type="entry name" value="Sodium:dicarboxylate symporter"/>
    <property type="match status" value="1"/>
</dbReference>
<dbReference type="InterPro" id="IPR036458">
    <property type="entry name" value="Na:dicarbo_symporter_sf"/>
</dbReference>
<protein>
    <submittedName>
        <fullName evidence="8">Uncharacterized protein</fullName>
    </submittedName>
</protein>
<keyword evidence="4 7" id="KW-1133">Transmembrane helix</keyword>
<gene>
    <name evidence="8" type="ORF">CA983_01905</name>
</gene>
<evidence type="ECO:0000313" key="9">
    <source>
        <dbReference type="Proteomes" id="UP000195105"/>
    </source>
</evidence>
<organism evidence="8 9">
    <name type="scientific">Streptomyces swartbergensis</name>
    <dbReference type="NCBI Taxonomy" id="487165"/>
    <lineage>
        <taxon>Bacteria</taxon>
        <taxon>Bacillati</taxon>
        <taxon>Actinomycetota</taxon>
        <taxon>Actinomycetes</taxon>
        <taxon>Kitasatosporales</taxon>
        <taxon>Streptomycetaceae</taxon>
        <taxon>Streptomyces</taxon>
    </lineage>
</organism>
<evidence type="ECO:0000256" key="1">
    <source>
        <dbReference type="ARBA" id="ARBA00004141"/>
    </source>
</evidence>
<dbReference type="Pfam" id="PF00375">
    <property type="entry name" value="SDF"/>
    <property type="match status" value="1"/>
</dbReference>
<evidence type="ECO:0000256" key="2">
    <source>
        <dbReference type="ARBA" id="ARBA00022448"/>
    </source>
</evidence>
<dbReference type="GO" id="GO:0016020">
    <property type="term" value="C:membrane"/>
    <property type="evidence" value="ECO:0007669"/>
    <property type="project" value="UniProtKB-SubCell"/>
</dbReference>
<dbReference type="AlphaFoldDB" id="A0A243SC73"/>
<evidence type="ECO:0000313" key="8">
    <source>
        <dbReference type="EMBL" id="OUD04906.1"/>
    </source>
</evidence>
<sequence>MTERTYVGGLRWDEENSVSTQRMARQRPFHRSLAFWVLLALGLGAAFRAILPEDGARLRVLPDLFLSVMTMFIAPLVFTTVVGAIAVLGDFRRFGRLSAGVPLLGRPRLRGRTAGASATPRSCRHELDPGPGNRPRRRNRPTDVGGTCRDQPDGDRLRHTLAASLTVDPDRPGDDPSVVKTEISR</sequence>
<evidence type="ECO:0000256" key="4">
    <source>
        <dbReference type="ARBA" id="ARBA00022989"/>
    </source>
</evidence>
<evidence type="ECO:0000256" key="6">
    <source>
        <dbReference type="SAM" id="MobiDB-lite"/>
    </source>
</evidence>
<evidence type="ECO:0000256" key="7">
    <source>
        <dbReference type="SAM" id="Phobius"/>
    </source>
</evidence>
<evidence type="ECO:0000256" key="3">
    <source>
        <dbReference type="ARBA" id="ARBA00022692"/>
    </source>
</evidence>
<evidence type="ECO:0000256" key="5">
    <source>
        <dbReference type="ARBA" id="ARBA00023136"/>
    </source>
</evidence>
<keyword evidence="9" id="KW-1185">Reference proteome</keyword>
<feature type="transmembrane region" description="Helical" evidence="7">
    <location>
        <begin position="64"/>
        <end position="88"/>
    </location>
</feature>
<comment type="subcellular location">
    <subcellularLocation>
        <location evidence="1">Membrane</location>
        <topology evidence="1">Multi-pass membrane protein</topology>
    </subcellularLocation>
</comment>
<feature type="transmembrane region" description="Helical" evidence="7">
    <location>
        <begin position="33"/>
        <end position="52"/>
    </location>
</feature>
<dbReference type="Proteomes" id="UP000195105">
    <property type="component" value="Unassembled WGS sequence"/>
</dbReference>
<accession>A0A243SC73</accession>
<keyword evidence="5 7" id="KW-0472">Membrane</keyword>
<keyword evidence="2" id="KW-0813">Transport</keyword>
<feature type="region of interest" description="Disordered" evidence="6">
    <location>
        <begin position="108"/>
        <end position="185"/>
    </location>
</feature>
<name>A0A243SC73_9ACTN</name>
<reference evidence="8 9" key="1">
    <citation type="submission" date="2017-05" db="EMBL/GenBank/DDBJ databases">
        <title>Biotechnological potential of actinobacteria isolated from South African environments.</title>
        <authorList>
            <person name="Le Roes-Hill M."/>
            <person name="Prins A."/>
            <person name="Durrell K.A."/>
        </authorList>
    </citation>
    <scope>NUCLEOTIDE SEQUENCE [LARGE SCALE GENOMIC DNA]</scope>
    <source>
        <strain evidence="8 9">HMC13</strain>
    </source>
</reference>
<dbReference type="InterPro" id="IPR001991">
    <property type="entry name" value="Na-dicarboxylate_symporter"/>
</dbReference>
<comment type="caution">
    <text evidence="8">The sequence shown here is derived from an EMBL/GenBank/DDBJ whole genome shotgun (WGS) entry which is preliminary data.</text>
</comment>
<dbReference type="SUPFAM" id="SSF118215">
    <property type="entry name" value="Proton glutamate symport protein"/>
    <property type="match status" value="1"/>
</dbReference>